<dbReference type="InterPro" id="IPR004088">
    <property type="entry name" value="KH_dom_type_1"/>
</dbReference>
<evidence type="ECO:0000259" key="2">
    <source>
        <dbReference type="SMART" id="SM00322"/>
    </source>
</evidence>
<dbReference type="Gene3D" id="3.30.1370.10">
    <property type="entry name" value="K Homology domain, type 1"/>
    <property type="match status" value="1"/>
</dbReference>
<dbReference type="InterPro" id="IPR047538">
    <property type="entry name" value="KH-I_ASCC1"/>
</dbReference>
<evidence type="ECO:0000313" key="4">
    <source>
        <dbReference type="Proteomes" id="UP001292094"/>
    </source>
</evidence>
<dbReference type="SUPFAM" id="SSF55144">
    <property type="entry name" value="LigT-like"/>
    <property type="match status" value="1"/>
</dbReference>
<dbReference type="GO" id="GO:0006355">
    <property type="term" value="P:regulation of DNA-templated transcription"/>
    <property type="evidence" value="ECO:0007669"/>
    <property type="project" value="TreeGrafter"/>
</dbReference>
<dbReference type="SUPFAM" id="SSF54791">
    <property type="entry name" value="Eukaryotic type KH-domain (KH-domain type I)"/>
    <property type="match status" value="1"/>
</dbReference>
<feature type="domain" description="K Homology" evidence="2">
    <location>
        <begin position="69"/>
        <end position="137"/>
    </location>
</feature>
<gene>
    <name evidence="3" type="ORF">Pmani_021980</name>
</gene>
<dbReference type="InterPro" id="IPR036612">
    <property type="entry name" value="KH_dom_type_1_sf"/>
</dbReference>
<proteinExistence type="predicted"/>
<dbReference type="AlphaFoldDB" id="A0AAE1PEY2"/>
<comment type="caution">
    <text evidence="3">The sequence shown here is derived from an EMBL/GenBank/DDBJ whole genome shotgun (WGS) entry which is preliminary data.</text>
</comment>
<dbReference type="Pfam" id="PF10469">
    <property type="entry name" value="AKAP7_NLS"/>
    <property type="match status" value="1"/>
</dbReference>
<protein>
    <recommendedName>
        <fullName evidence="2">K Homology domain-containing protein</fullName>
    </recommendedName>
</protein>
<organism evidence="3 4">
    <name type="scientific">Petrolisthes manimaculis</name>
    <dbReference type="NCBI Taxonomy" id="1843537"/>
    <lineage>
        <taxon>Eukaryota</taxon>
        <taxon>Metazoa</taxon>
        <taxon>Ecdysozoa</taxon>
        <taxon>Arthropoda</taxon>
        <taxon>Crustacea</taxon>
        <taxon>Multicrustacea</taxon>
        <taxon>Malacostraca</taxon>
        <taxon>Eumalacostraca</taxon>
        <taxon>Eucarida</taxon>
        <taxon>Decapoda</taxon>
        <taxon>Pleocyemata</taxon>
        <taxon>Anomura</taxon>
        <taxon>Galatheoidea</taxon>
        <taxon>Porcellanidae</taxon>
        <taxon>Petrolisthes</taxon>
    </lineage>
</organism>
<name>A0AAE1PEY2_9EUCA</name>
<dbReference type="Pfam" id="PF00013">
    <property type="entry name" value="KH_1"/>
    <property type="match status" value="1"/>
</dbReference>
<dbReference type="PANTHER" id="PTHR13360">
    <property type="entry name" value="ACTIVATING SIGNAL COINTEGRATOR 1 COMPLEX SUBUNIT 1"/>
    <property type="match status" value="1"/>
</dbReference>
<sequence>MDITNPSKAWLGGRCYRILNPLATTTTTTSNINYAQDDDNYLYEKAQYEDEVECAAEQEEFQVEQLNNGKFQCVFPVASSYISYLIGTKGATRKRIENETYTTLRFPGKGQSGDVVISGRDIKTVRQARIKLEMLVGQARRRQPATHFLSIPCNTPNIQESFLEFKKQVLSVCGGNRGVEESIFQQPNKLHLTLCVMVLADERERQHALDVLARCPQEVLRKHLNGEVMKVELRGVEIMNDDPGEVDVLYARVAPLTWSHSLQNMAEEVVHMFVKAGIVTKEKEGVKMHMTIMNTKFRDASGGEDTDNKQQQQQPRVTFCARQILEEFQDFEFGKMEVEEIHLSVRHTASRSGYYSASGKIPVLPF</sequence>
<dbReference type="SMART" id="SM00322">
    <property type="entry name" value="KH"/>
    <property type="match status" value="1"/>
</dbReference>
<dbReference type="PROSITE" id="PS50084">
    <property type="entry name" value="KH_TYPE_1"/>
    <property type="match status" value="1"/>
</dbReference>
<dbReference type="InterPro" id="IPR004087">
    <property type="entry name" value="KH_dom"/>
</dbReference>
<reference evidence="3" key="1">
    <citation type="submission" date="2023-11" db="EMBL/GenBank/DDBJ databases">
        <title>Genome assemblies of two species of porcelain crab, Petrolisthes cinctipes and Petrolisthes manimaculis (Anomura: Porcellanidae).</title>
        <authorList>
            <person name="Angst P."/>
        </authorList>
    </citation>
    <scope>NUCLEOTIDE SEQUENCE</scope>
    <source>
        <strain evidence="3">PB745_02</strain>
        <tissue evidence="3">Gill</tissue>
    </source>
</reference>
<accession>A0AAE1PEY2</accession>
<evidence type="ECO:0000313" key="3">
    <source>
        <dbReference type="EMBL" id="KAK4306177.1"/>
    </source>
</evidence>
<dbReference type="InterPro" id="IPR019510">
    <property type="entry name" value="AKAP7-like_phosphoesterase"/>
</dbReference>
<dbReference type="CDD" id="cd22419">
    <property type="entry name" value="KH-I_ASCC1"/>
    <property type="match status" value="1"/>
</dbReference>
<dbReference type="PIRSF" id="PIRSF027019">
    <property type="entry name" value="Euk_LigT"/>
    <property type="match status" value="1"/>
</dbReference>
<dbReference type="GO" id="GO:0006307">
    <property type="term" value="P:DNA alkylation repair"/>
    <property type="evidence" value="ECO:0007669"/>
    <property type="project" value="InterPro"/>
</dbReference>
<dbReference type="GO" id="GO:0003723">
    <property type="term" value="F:RNA binding"/>
    <property type="evidence" value="ECO:0007669"/>
    <property type="project" value="UniProtKB-UniRule"/>
</dbReference>
<keyword evidence="1" id="KW-0694">RNA-binding</keyword>
<keyword evidence="4" id="KW-1185">Reference proteome</keyword>
<dbReference type="PANTHER" id="PTHR13360:SF1">
    <property type="entry name" value="ACTIVATING SIGNAL COINTEGRATOR 1 COMPLEX SUBUNIT 1"/>
    <property type="match status" value="1"/>
</dbReference>
<evidence type="ECO:0000256" key="1">
    <source>
        <dbReference type="PROSITE-ProRule" id="PRU00117"/>
    </source>
</evidence>
<dbReference type="Proteomes" id="UP001292094">
    <property type="component" value="Unassembled WGS sequence"/>
</dbReference>
<dbReference type="GO" id="GO:0005634">
    <property type="term" value="C:nucleus"/>
    <property type="evidence" value="ECO:0007669"/>
    <property type="project" value="TreeGrafter"/>
</dbReference>
<dbReference type="EMBL" id="JAWZYT010002166">
    <property type="protein sequence ID" value="KAK4306177.1"/>
    <property type="molecule type" value="Genomic_DNA"/>
</dbReference>
<dbReference type="InterPro" id="IPR009210">
    <property type="entry name" value="ASCC1"/>
</dbReference>
<dbReference type="Gene3D" id="3.90.1140.10">
    <property type="entry name" value="Cyclic phosphodiesterase"/>
    <property type="match status" value="1"/>
</dbReference>
<dbReference type="InterPro" id="IPR009097">
    <property type="entry name" value="Cyclic_Pdiesterase"/>
</dbReference>